<keyword evidence="2" id="KW-0862">Zinc</keyword>
<dbReference type="Gene3D" id="2.20.110.10">
    <property type="entry name" value="Histone H3 K4-specific methyltransferase SET7/9 N-terminal domain"/>
    <property type="match status" value="2"/>
</dbReference>
<evidence type="ECO:0000313" key="6">
    <source>
        <dbReference type="Proteomes" id="UP001165205"/>
    </source>
</evidence>
<evidence type="ECO:0000256" key="1">
    <source>
        <dbReference type="ARBA" id="ARBA00022737"/>
    </source>
</evidence>
<dbReference type="EMBL" id="BSYA01000123">
    <property type="protein sequence ID" value="GMG33676.1"/>
    <property type="molecule type" value="Genomic_DNA"/>
</dbReference>
<dbReference type="SMART" id="SM00698">
    <property type="entry name" value="MORN"/>
    <property type="match status" value="3"/>
</dbReference>
<dbReference type="CDD" id="cd02257">
    <property type="entry name" value="Peptidase_C19"/>
    <property type="match status" value="1"/>
</dbReference>
<keyword evidence="2" id="KW-0479">Metal-binding</keyword>
<keyword evidence="1" id="KW-0677">Repeat</keyword>
<dbReference type="SUPFAM" id="SSF57850">
    <property type="entry name" value="RING/U-box"/>
    <property type="match status" value="1"/>
</dbReference>
<dbReference type="FunFam" id="3.30.40.10:FF:000334">
    <property type="entry name" value="MATH and UCH domain protein"/>
    <property type="match status" value="1"/>
</dbReference>
<dbReference type="PANTHER" id="PTHR23084">
    <property type="entry name" value="PHOSPHATIDYLINOSITOL-4-PHOSPHATE 5-KINASE RELATED"/>
    <property type="match status" value="1"/>
</dbReference>
<dbReference type="PROSITE" id="PS50089">
    <property type="entry name" value="ZF_RING_2"/>
    <property type="match status" value="1"/>
</dbReference>
<dbReference type="PANTHER" id="PTHR23084:SF263">
    <property type="entry name" value="MORN REPEAT-CONTAINING PROTEIN 1"/>
    <property type="match status" value="1"/>
</dbReference>
<dbReference type="InterPro" id="IPR001841">
    <property type="entry name" value="Znf_RING"/>
</dbReference>
<proteinExistence type="predicted"/>
<dbReference type="InterPro" id="IPR038765">
    <property type="entry name" value="Papain-like_cys_pep_sf"/>
</dbReference>
<evidence type="ECO:0000256" key="2">
    <source>
        <dbReference type="PROSITE-ProRule" id="PRU00175"/>
    </source>
</evidence>
<dbReference type="Gene3D" id="2.60.210.10">
    <property type="entry name" value="Apoptosis, Tumor Necrosis Factor Receptor Associated Protein 2, Chain A"/>
    <property type="match status" value="1"/>
</dbReference>
<dbReference type="InterPro" id="IPR003409">
    <property type="entry name" value="MORN"/>
</dbReference>
<dbReference type="GO" id="GO:0008270">
    <property type="term" value="F:zinc ion binding"/>
    <property type="evidence" value="ECO:0007669"/>
    <property type="project" value="UniProtKB-KW"/>
</dbReference>
<feature type="region of interest" description="Disordered" evidence="3">
    <location>
        <begin position="817"/>
        <end position="893"/>
    </location>
</feature>
<name>A0AAN4YTG4_ASPOZ</name>
<dbReference type="SUPFAM" id="SSF49599">
    <property type="entry name" value="TRAF domain-like"/>
    <property type="match status" value="1"/>
</dbReference>
<evidence type="ECO:0000256" key="3">
    <source>
        <dbReference type="SAM" id="MobiDB-lite"/>
    </source>
</evidence>
<feature type="compositionally biased region" description="Polar residues" evidence="3">
    <location>
        <begin position="42"/>
        <end position="55"/>
    </location>
</feature>
<gene>
    <name evidence="5" type="ORF">Aory04_000916300</name>
</gene>
<dbReference type="InterPro" id="IPR008974">
    <property type="entry name" value="TRAF-like"/>
</dbReference>
<dbReference type="GO" id="GO:0016579">
    <property type="term" value="P:protein deubiquitination"/>
    <property type="evidence" value="ECO:0007669"/>
    <property type="project" value="InterPro"/>
</dbReference>
<feature type="compositionally biased region" description="Polar residues" evidence="3">
    <location>
        <begin position="1"/>
        <end position="10"/>
    </location>
</feature>
<feature type="domain" description="RING-type" evidence="4">
    <location>
        <begin position="1190"/>
        <end position="1225"/>
    </location>
</feature>
<accession>A0AAN4YTG4</accession>
<dbReference type="InterPro" id="IPR013083">
    <property type="entry name" value="Znf_RING/FYVE/PHD"/>
</dbReference>
<feature type="region of interest" description="Disordered" evidence="3">
    <location>
        <begin position="1"/>
        <end position="94"/>
    </location>
</feature>
<sequence>MDTTETSVTVEQLPPVTPDIEPPSTTDTGATTVALDAPTNDAPESSTDQSNNTVESPLLVPENNISSQDTSVEEHEPPVRSDISAPPRPPPPEAEHAYWAEMEEDTSVPDEAEMKEIESAADGDYSAYECKSRQITVGTKEHPNRAKVMRSPPAYIGGYWWSIKFFPRGNNVGSLSIYIECSPTMPLPDKTLPDSEFKVLRGPADVDINDRAPDLNLKFAHTDDSAAWLENYKSQYPPAANEEKATSNTWRVSAQIGVILYNPDEPRTGWMQSSCHQFNPHNLDWGWTSFHGPWDQIHRRQRGQRQALLRNDTLAFDAYIRIIDDPTRSLWWHASDSEPTWDSLGLTGYRPLGDSVINHSAEVAGLATWLHIAPFCKIIQNANIVEHHGNCDVKPKPLCDALQRFLWQLRSRKNSLQYVDTDIITSTLRNLHEYSGDVCEFWERLRRTLELELAGTSAVKDLAALFDSPTPDLLLQETQGSDVVNTIPKDYNSRICVPADQVKTMREALSNYLDSKPGRWALPPILHVELSRQKLDKAARQWRLIYNRVDLDEELDLSPWLLNGQRGKYVLYGYIVHRGRRTSGKFFSILRPGGPGTKWLAFDDGSDNRVECLTRKTALGPHLGLDASQKVDHKTGHDVAIAVMYIRSDLAPQYLPGPQGPWDAPPAMKEYYERGIHPYAESSDGKVAGDIQVEVYSAPQYDKLDSLFDTYDLMSQAKAANKVMYLTVPRSTNLIELRKKIALWASAGAQDQTGPEHIRLWQIGHTRDRFGPTLAFSRVSDLRTTLNLPLKTARFWIQYFAMADPREVDVAQNKPEEAVFEREDSDSSDDQQSVAEVEAGRAGPSGTASRVDDTAQVVTTETSSEHFDNNVTENSGEGAAASLETSHPENDIPNGAENDAVIAAIIAEDIQQMETEQSTDIPQINEVMNMPRAIEVSTESLTTDDVSAPSMEPEPALPVDHVYYFIQIFDVDAQALRTVGSFFSQKEETIKAAIRKHLQWPVTKDFQVWQRVDGTTVTTMSSAETFEVFVPDGTCFIVGDKLNKDKRLKLNQQGLLANPDQLVRYLWAKSRNHPTKAFTGFKTIEASFTNEFYSGDLNKGYYHGKGKHVSDSAATYDGDFVLGKRHGKGFLEYPIGDTYDGDWFENQCHGQGTFVEKKTGNKYVGGYKDGKRHGKGISYWEVADEEMDLCQICYCEEQDALFYDCGHVCACVTCARQVEICPICRKNIISVVKIYRTSDILNVPIDFCCYTFPISRMCINFKPMPIEVRISTTSIHYTRCSEDDHKDMSWYLLDSPPI</sequence>
<dbReference type="Proteomes" id="UP001165205">
    <property type="component" value="Unassembled WGS sequence"/>
</dbReference>
<evidence type="ECO:0000259" key="4">
    <source>
        <dbReference type="PROSITE" id="PS50089"/>
    </source>
</evidence>
<keyword evidence="2" id="KW-0863">Zinc-finger</keyword>
<dbReference type="Pfam" id="PF00443">
    <property type="entry name" value="UCH"/>
    <property type="match status" value="1"/>
</dbReference>
<dbReference type="Pfam" id="PF02493">
    <property type="entry name" value="MORN"/>
    <property type="match status" value="4"/>
</dbReference>
<dbReference type="Gene3D" id="3.90.70.10">
    <property type="entry name" value="Cysteine proteinases"/>
    <property type="match status" value="1"/>
</dbReference>
<dbReference type="InterPro" id="IPR001394">
    <property type="entry name" value="Peptidase_C19_UCH"/>
</dbReference>
<comment type="caution">
    <text evidence="5">The sequence shown here is derived from an EMBL/GenBank/DDBJ whole genome shotgun (WGS) entry which is preliminary data.</text>
</comment>
<dbReference type="GO" id="GO:0004843">
    <property type="term" value="F:cysteine-type deubiquitinase activity"/>
    <property type="evidence" value="ECO:0007669"/>
    <property type="project" value="InterPro"/>
</dbReference>
<dbReference type="Gene3D" id="3.30.40.10">
    <property type="entry name" value="Zinc/RING finger domain, C3HC4 (zinc finger)"/>
    <property type="match status" value="1"/>
</dbReference>
<reference evidence="5" key="1">
    <citation type="submission" date="2023-04" db="EMBL/GenBank/DDBJ databases">
        <title>Aspergillus oryzae NBRC 4228.</title>
        <authorList>
            <person name="Ichikawa N."/>
            <person name="Sato H."/>
            <person name="Tonouchi N."/>
        </authorList>
    </citation>
    <scope>NUCLEOTIDE SEQUENCE</scope>
    <source>
        <strain evidence="5">NBRC 4228</strain>
    </source>
</reference>
<organism evidence="5 6">
    <name type="scientific">Aspergillus oryzae</name>
    <name type="common">Yellow koji mold</name>
    <dbReference type="NCBI Taxonomy" id="5062"/>
    <lineage>
        <taxon>Eukaryota</taxon>
        <taxon>Fungi</taxon>
        <taxon>Dikarya</taxon>
        <taxon>Ascomycota</taxon>
        <taxon>Pezizomycotina</taxon>
        <taxon>Eurotiomycetes</taxon>
        <taxon>Eurotiomycetidae</taxon>
        <taxon>Eurotiales</taxon>
        <taxon>Aspergillaceae</taxon>
        <taxon>Aspergillus</taxon>
        <taxon>Aspergillus subgen. Circumdati</taxon>
    </lineage>
</organism>
<evidence type="ECO:0000313" key="5">
    <source>
        <dbReference type="EMBL" id="GMG33676.1"/>
    </source>
</evidence>
<dbReference type="SUPFAM" id="SSF82185">
    <property type="entry name" value="Histone H3 K4-specific methyltransferase SET7/9 N-terminal domain"/>
    <property type="match status" value="1"/>
</dbReference>
<dbReference type="SUPFAM" id="SSF54001">
    <property type="entry name" value="Cysteine proteinases"/>
    <property type="match status" value="1"/>
</dbReference>
<protein>
    <submittedName>
        <fullName evidence="5">Unnamed protein product</fullName>
    </submittedName>
</protein>
<dbReference type="Pfam" id="PF13920">
    <property type="entry name" value="zf-C3HC4_3"/>
    <property type="match status" value="1"/>
</dbReference>